<proteinExistence type="predicted"/>
<accession>A0ABP8D617</accession>
<dbReference type="EMBL" id="BAABAT010000005">
    <property type="protein sequence ID" value="GAA4248311.1"/>
    <property type="molecule type" value="Genomic_DNA"/>
</dbReference>
<reference evidence="3" key="1">
    <citation type="journal article" date="2019" name="Int. J. Syst. Evol. Microbiol.">
        <title>The Global Catalogue of Microorganisms (GCM) 10K type strain sequencing project: providing services to taxonomists for standard genome sequencing and annotation.</title>
        <authorList>
            <consortium name="The Broad Institute Genomics Platform"/>
            <consortium name="The Broad Institute Genome Sequencing Center for Infectious Disease"/>
            <person name="Wu L."/>
            <person name="Ma J."/>
        </authorList>
    </citation>
    <scope>NUCLEOTIDE SEQUENCE [LARGE SCALE GENOMIC DNA]</scope>
    <source>
        <strain evidence="3">JCM 17441</strain>
    </source>
</reference>
<dbReference type="InterPro" id="IPR019039">
    <property type="entry name" value="T4-Rnl1-like_N"/>
</dbReference>
<comment type="caution">
    <text evidence="2">The sequence shown here is derived from an EMBL/GenBank/DDBJ whole genome shotgun (WGS) entry which is preliminary data.</text>
</comment>
<evidence type="ECO:0000313" key="2">
    <source>
        <dbReference type="EMBL" id="GAA4248311.1"/>
    </source>
</evidence>
<protein>
    <recommendedName>
        <fullName evidence="1">T4 RNA ligase 1-like N-terminal domain-containing protein</fullName>
    </recommendedName>
</protein>
<sequence length="366" mass="39896">MSLHIDELCDPALLADMISGGYIRTQRHPSLPLLIHNYTEKTQYESVWNAATLACRGLVVSTDGRVLARPFAKFFNHGQPGAPELDLDGPVSVTDKADGSLGVLFPTPDGWAVATRGSFDSEQARHATKVWLSRYAGSFTPPPGRTVLFEIIYPANRIVLDYGGLDDLVLLGVVDIATGRSHGPDAVAGWPGPVVESFGYATLADALAAPPRVNREGLVVHFTGTDLRVKIKYSEYVRLHRIVTGLNPRVVWEAMVNDALGELLEPLPDEFHAWASNVAAGLTAQVDALIGEVEREYAKTVLALPEGWTRKDFALAVARHPRRGCLFLRLDGKDYTPLLWQQVRPPVGETTEDDASAVRSEAEVTA</sequence>
<feature type="domain" description="T4 RNA ligase 1-like N-terminal" evidence="1">
    <location>
        <begin position="55"/>
        <end position="175"/>
    </location>
</feature>
<organism evidence="2 3">
    <name type="scientific">Dactylosporangium darangshiense</name>
    <dbReference type="NCBI Taxonomy" id="579108"/>
    <lineage>
        <taxon>Bacteria</taxon>
        <taxon>Bacillati</taxon>
        <taxon>Actinomycetota</taxon>
        <taxon>Actinomycetes</taxon>
        <taxon>Micromonosporales</taxon>
        <taxon>Micromonosporaceae</taxon>
        <taxon>Dactylosporangium</taxon>
    </lineage>
</organism>
<keyword evidence="3" id="KW-1185">Reference proteome</keyword>
<dbReference type="Pfam" id="PF09511">
    <property type="entry name" value="RNA_lig_T4_1"/>
    <property type="match status" value="1"/>
</dbReference>
<evidence type="ECO:0000259" key="1">
    <source>
        <dbReference type="Pfam" id="PF09511"/>
    </source>
</evidence>
<dbReference type="RefSeq" id="WP_345125449.1">
    <property type="nucleotide sequence ID" value="NZ_BAABAT010000005.1"/>
</dbReference>
<dbReference type="Proteomes" id="UP001500620">
    <property type="component" value="Unassembled WGS sequence"/>
</dbReference>
<name>A0ABP8D617_9ACTN</name>
<gene>
    <name evidence="2" type="ORF">GCM10022255_027800</name>
</gene>
<evidence type="ECO:0000313" key="3">
    <source>
        <dbReference type="Proteomes" id="UP001500620"/>
    </source>
</evidence>